<dbReference type="EMBL" id="JBHUDZ010000018">
    <property type="protein sequence ID" value="MFD1605979.1"/>
    <property type="molecule type" value="Genomic_DNA"/>
</dbReference>
<keyword evidence="3" id="KW-1185">Reference proteome</keyword>
<evidence type="ECO:0000313" key="3">
    <source>
        <dbReference type="Proteomes" id="UP001597138"/>
    </source>
</evidence>
<organism evidence="2 3">
    <name type="scientific">Flavobacterium artemisiae</name>
    <dbReference type="NCBI Taxonomy" id="2126556"/>
    <lineage>
        <taxon>Bacteria</taxon>
        <taxon>Pseudomonadati</taxon>
        <taxon>Bacteroidota</taxon>
        <taxon>Flavobacteriia</taxon>
        <taxon>Flavobacteriales</taxon>
        <taxon>Flavobacteriaceae</taxon>
        <taxon>Flavobacterium</taxon>
    </lineage>
</organism>
<reference evidence="3" key="1">
    <citation type="journal article" date="2019" name="Int. J. Syst. Evol. Microbiol.">
        <title>The Global Catalogue of Microorganisms (GCM) 10K type strain sequencing project: providing services to taxonomists for standard genome sequencing and annotation.</title>
        <authorList>
            <consortium name="The Broad Institute Genomics Platform"/>
            <consortium name="The Broad Institute Genome Sequencing Center for Infectious Disease"/>
            <person name="Wu L."/>
            <person name="Ma J."/>
        </authorList>
    </citation>
    <scope>NUCLEOTIDE SEQUENCE [LARGE SCALE GENOMIC DNA]</scope>
    <source>
        <strain evidence="3">CCUG 70865</strain>
    </source>
</reference>
<dbReference type="Pfam" id="PF19515">
    <property type="entry name" value="DUF6048"/>
    <property type="match status" value="1"/>
</dbReference>
<protein>
    <submittedName>
        <fullName evidence="2">DUF6048 family protein</fullName>
    </submittedName>
</protein>
<evidence type="ECO:0000256" key="1">
    <source>
        <dbReference type="SAM" id="SignalP"/>
    </source>
</evidence>
<feature type="chain" id="PRO_5046912323" evidence="1">
    <location>
        <begin position="23"/>
        <end position="270"/>
    </location>
</feature>
<feature type="signal peptide" evidence="1">
    <location>
        <begin position="1"/>
        <end position="22"/>
    </location>
</feature>
<accession>A0ABW4HKJ5</accession>
<sequence>MKHISTSFFSLCLFLTMFLAQAQETPETKKSIPEKKETAKPEIQEIKKDSVVKMDRYGLRVGVDLYKLTRGLYDKDYKGIEVVGDWRLTKKYYIAAELGFEDKTTDDDRLNSTATGTYIKAGFDYNFYENWLDMENLISIGLRGGFSSFSQDLNSYKIYNPNPYWGEESSLVVNQKYNGLSAAWAEVVLGLKAEVFQNVFVGFGVQLKLLAMNNKPSGFDNLYIPGFNRTYDGNFGVGFNYTVSYFIPIYKKKTMASETAGTAKKAKPKK</sequence>
<keyword evidence="1" id="KW-0732">Signal</keyword>
<name>A0ABW4HKJ5_9FLAO</name>
<dbReference type="Proteomes" id="UP001597138">
    <property type="component" value="Unassembled WGS sequence"/>
</dbReference>
<comment type="caution">
    <text evidence="2">The sequence shown here is derived from an EMBL/GenBank/DDBJ whole genome shotgun (WGS) entry which is preliminary data.</text>
</comment>
<dbReference type="RefSeq" id="WP_379813792.1">
    <property type="nucleotide sequence ID" value="NZ_JBHUDZ010000018.1"/>
</dbReference>
<gene>
    <name evidence="2" type="ORF">ACFSC2_24785</name>
</gene>
<proteinExistence type="predicted"/>
<evidence type="ECO:0000313" key="2">
    <source>
        <dbReference type="EMBL" id="MFD1605979.1"/>
    </source>
</evidence>
<dbReference type="InterPro" id="IPR046111">
    <property type="entry name" value="DUF6048"/>
</dbReference>